<dbReference type="PANTHER" id="PTHR37331">
    <property type="entry name" value="YALI0F11671P"/>
    <property type="match status" value="1"/>
</dbReference>
<dbReference type="InParanoid" id="A0A0C2SRV2"/>
<proteinExistence type="predicted"/>
<dbReference type="STRING" id="946122.A0A0C2SRV2"/>
<accession>A0A0C2SRV2</accession>
<dbReference type="HOGENOM" id="CLU_080764_0_0_1"/>
<name>A0A0C2SRV2_AMAMK</name>
<dbReference type="Proteomes" id="UP000054549">
    <property type="component" value="Unassembled WGS sequence"/>
</dbReference>
<evidence type="ECO:0000313" key="2">
    <source>
        <dbReference type="Proteomes" id="UP000054549"/>
    </source>
</evidence>
<organism evidence="1 2">
    <name type="scientific">Amanita muscaria (strain Koide BX008)</name>
    <dbReference type="NCBI Taxonomy" id="946122"/>
    <lineage>
        <taxon>Eukaryota</taxon>
        <taxon>Fungi</taxon>
        <taxon>Dikarya</taxon>
        <taxon>Basidiomycota</taxon>
        <taxon>Agaricomycotina</taxon>
        <taxon>Agaricomycetes</taxon>
        <taxon>Agaricomycetidae</taxon>
        <taxon>Agaricales</taxon>
        <taxon>Pluteineae</taxon>
        <taxon>Amanitaceae</taxon>
        <taxon>Amanita</taxon>
    </lineage>
</organism>
<dbReference type="OrthoDB" id="5397701at2759"/>
<sequence>MLRPQLRAFHVIACQRAHRTPVVPRLLHTFSVPTRLDLYYHRIEPPTPISTSAPAFALSFLSTPPQSADANSVIGWVPALPQQGNEVGLGKFKENSKFREILHRAIREGLKEGVDEIQANSAIQLQHGWLHIHGLCCADQFSPNERNLPPLGRIGDPDDIIASVLVENGLICAETYQPMPAYRLCTTDGVTRLTPGLAAKLQDQLQKG</sequence>
<evidence type="ECO:0000313" key="1">
    <source>
        <dbReference type="EMBL" id="KIL66005.1"/>
    </source>
</evidence>
<keyword evidence="2" id="KW-1185">Reference proteome</keyword>
<dbReference type="PANTHER" id="PTHR37331:SF1">
    <property type="entry name" value="YALI0F11671P"/>
    <property type="match status" value="1"/>
</dbReference>
<dbReference type="AlphaFoldDB" id="A0A0C2SRV2"/>
<protein>
    <submittedName>
        <fullName evidence="1">Uncharacterized protein</fullName>
    </submittedName>
</protein>
<dbReference type="EMBL" id="KN818238">
    <property type="protein sequence ID" value="KIL66005.1"/>
    <property type="molecule type" value="Genomic_DNA"/>
</dbReference>
<gene>
    <name evidence="1" type="ORF">M378DRAFT_75953</name>
</gene>
<reference evidence="1 2" key="1">
    <citation type="submission" date="2014-04" db="EMBL/GenBank/DDBJ databases">
        <title>Evolutionary Origins and Diversification of the Mycorrhizal Mutualists.</title>
        <authorList>
            <consortium name="DOE Joint Genome Institute"/>
            <consortium name="Mycorrhizal Genomics Consortium"/>
            <person name="Kohler A."/>
            <person name="Kuo A."/>
            <person name="Nagy L.G."/>
            <person name="Floudas D."/>
            <person name="Copeland A."/>
            <person name="Barry K.W."/>
            <person name="Cichocki N."/>
            <person name="Veneault-Fourrey C."/>
            <person name="LaButti K."/>
            <person name="Lindquist E.A."/>
            <person name="Lipzen A."/>
            <person name="Lundell T."/>
            <person name="Morin E."/>
            <person name="Murat C."/>
            <person name="Riley R."/>
            <person name="Ohm R."/>
            <person name="Sun H."/>
            <person name="Tunlid A."/>
            <person name="Henrissat B."/>
            <person name="Grigoriev I.V."/>
            <person name="Hibbett D.S."/>
            <person name="Martin F."/>
        </authorList>
    </citation>
    <scope>NUCLEOTIDE SEQUENCE [LARGE SCALE GENOMIC DNA]</scope>
    <source>
        <strain evidence="1 2">Koide BX008</strain>
    </source>
</reference>